<comment type="pathway">
    <text evidence="2">Carbohydrate degradation; glycolysis; D-glyceraldehyde 3-phosphate from glycerone phosphate: step 1/1.</text>
</comment>
<dbReference type="InterPro" id="IPR035990">
    <property type="entry name" value="TIM_sf"/>
</dbReference>
<dbReference type="CDD" id="cd00311">
    <property type="entry name" value="TIM"/>
    <property type="match status" value="1"/>
</dbReference>
<evidence type="ECO:0000256" key="1">
    <source>
        <dbReference type="ARBA" id="ARBA00023235"/>
    </source>
</evidence>
<proteinExistence type="inferred from homology"/>
<keyword evidence="2" id="KW-0963">Cytoplasm</keyword>
<dbReference type="SUPFAM" id="SSF51351">
    <property type="entry name" value="Triosephosphate isomerase (TIM)"/>
    <property type="match status" value="1"/>
</dbReference>
<dbReference type="Gene3D" id="3.20.20.70">
    <property type="entry name" value="Aldolase class I"/>
    <property type="match status" value="1"/>
</dbReference>
<sequence>MSAPLLIGTSLKMYFGYQQTLDWCRQVADIAQRHPAVTQGHAALFIMPSFPTLAPVLEIVRDTDIRIGAQNLSDQPPGAWTGEVSAAMLAEMGCRCVEIGHAERRRHFHEDEALIAAKTALAMAQGLSPVLCVGEVDEGDPGLAASECIRQIDSVLADTPQPRGADLIVAYEPHWAIGASQPASSEHISTVCLKLQAHLDAHGGGRVIYGGSAGPGLLSRLEGSVQGMFLGRFVHDARAFEQILDEVMTLQAASHQ</sequence>
<dbReference type="EMBL" id="BMZM01000002">
    <property type="protein sequence ID" value="GHC21297.1"/>
    <property type="molecule type" value="Genomic_DNA"/>
</dbReference>
<dbReference type="InterPro" id="IPR013785">
    <property type="entry name" value="Aldolase_TIM"/>
</dbReference>
<reference evidence="4" key="1">
    <citation type="journal article" date="2019" name="Int. J. Syst. Evol. Microbiol.">
        <title>The Global Catalogue of Microorganisms (GCM) 10K type strain sequencing project: providing services to taxonomists for standard genome sequencing and annotation.</title>
        <authorList>
            <consortium name="The Broad Institute Genomics Platform"/>
            <consortium name="The Broad Institute Genome Sequencing Center for Infectious Disease"/>
            <person name="Wu L."/>
            <person name="Ma J."/>
        </authorList>
    </citation>
    <scope>NUCLEOTIDE SEQUENCE [LARGE SCALE GENOMIC DNA]</scope>
    <source>
        <strain evidence="4">KCTC 42082</strain>
    </source>
</reference>
<comment type="subcellular location">
    <subcellularLocation>
        <location evidence="2">Cytoplasm</location>
    </subcellularLocation>
</comment>
<keyword evidence="4" id="KW-1185">Reference proteome</keyword>
<protein>
    <recommendedName>
        <fullName evidence="2">Triosephosphate isomerase</fullName>
        <ecNumber evidence="2">5.3.1.1</ecNumber>
    </recommendedName>
</protein>
<dbReference type="RefSeq" id="WP_189516019.1">
    <property type="nucleotide sequence ID" value="NZ_BMZM01000002.1"/>
</dbReference>
<evidence type="ECO:0000313" key="3">
    <source>
        <dbReference type="EMBL" id="GHC21297.1"/>
    </source>
</evidence>
<evidence type="ECO:0000313" key="4">
    <source>
        <dbReference type="Proteomes" id="UP000604243"/>
    </source>
</evidence>
<evidence type="ECO:0000256" key="2">
    <source>
        <dbReference type="RuleBase" id="RU363013"/>
    </source>
</evidence>
<dbReference type="PROSITE" id="PS51440">
    <property type="entry name" value="TIM_2"/>
    <property type="match status" value="1"/>
</dbReference>
<comment type="subunit">
    <text evidence="2">Homodimer.</text>
</comment>
<comment type="catalytic activity">
    <reaction evidence="2">
        <text>D-glyceraldehyde 3-phosphate = dihydroxyacetone phosphate</text>
        <dbReference type="Rhea" id="RHEA:18585"/>
        <dbReference type="ChEBI" id="CHEBI:57642"/>
        <dbReference type="ChEBI" id="CHEBI:59776"/>
        <dbReference type="EC" id="5.3.1.1"/>
    </reaction>
</comment>
<keyword evidence="2" id="KW-0324">Glycolysis</keyword>
<keyword evidence="2" id="KW-0312">Gluconeogenesis</keyword>
<dbReference type="Proteomes" id="UP000604243">
    <property type="component" value="Unassembled WGS sequence"/>
</dbReference>
<comment type="similarity">
    <text evidence="2">Belongs to the triosephosphate isomerase family.</text>
</comment>
<keyword evidence="1 2" id="KW-0413">Isomerase</keyword>
<name>A0ABQ3FF37_9GAMM</name>
<dbReference type="PANTHER" id="PTHR21139">
    <property type="entry name" value="TRIOSEPHOSPHATE ISOMERASE"/>
    <property type="match status" value="1"/>
</dbReference>
<dbReference type="EC" id="5.3.1.1" evidence="2"/>
<accession>A0ABQ3FF37</accession>
<dbReference type="PANTHER" id="PTHR21139:SF2">
    <property type="entry name" value="TRIOSEPHOSPHATE ISOMERASE"/>
    <property type="match status" value="1"/>
</dbReference>
<dbReference type="GO" id="GO:0016853">
    <property type="term" value="F:isomerase activity"/>
    <property type="evidence" value="ECO:0007669"/>
    <property type="project" value="UniProtKB-KW"/>
</dbReference>
<comment type="pathway">
    <text evidence="2">Carbohydrate biosynthesis; gluconeogenesis.</text>
</comment>
<dbReference type="InterPro" id="IPR000652">
    <property type="entry name" value="Triosephosphate_isomerase"/>
</dbReference>
<gene>
    <name evidence="3" type="ORF">GCM10010082_11210</name>
</gene>
<organism evidence="3 4">
    <name type="scientific">Kushneria pakistanensis</name>
    <dbReference type="NCBI Taxonomy" id="1508770"/>
    <lineage>
        <taxon>Bacteria</taxon>
        <taxon>Pseudomonadati</taxon>
        <taxon>Pseudomonadota</taxon>
        <taxon>Gammaproteobacteria</taxon>
        <taxon>Oceanospirillales</taxon>
        <taxon>Halomonadaceae</taxon>
        <taxon>Kushneria</taxon>
    </lineage>
</organism>
<dbReference type="Pfam" id="PF00121">
    <property type="entry name" value="TIM"/>
    <property type="match status" value="1"/>
</dbReference>
<comment type="caution">
    <text evidence="3">The sequence shown here is derived from an EMBL/GenBank/DDBJ whole genome shotgun (WGS) entry which is preliminary data.</text>
</comment>